<evidence type="ECO:0000259" key="5">
    <source>
        <dbReference type="Pfam" id="PF17681"/>
    </source>
</evidence>
<dbReference type="PANTHER" id="PTHR19302:SF14">
    <property type="entry name" value="GAMMA-TUBULIN COMPLEX COMPONENT 3"/>
    <property type="match status" value="1"/>
</dbReference>
<dbReference type="GO" id="GO:0000922">
    <property type="term" value="C:spindle pole"/>
    <property type="evidence" value="ECO:0007669"/>
    <property type="project" value="InterPro"/>
</dbReference>
<dbReference type="Pfam" id="PF17681">
    <property type="entry name" value="GCP_N_terminal"/>
    <property type="match status" value="1"/>
</dbReference>
<dbReference type="EMBL" id="QKXF01000321">
    <property type="protein sequence ID" value="RQM12577.1"/>
    <property type="molecule type" value="Genomic_DNA"/>
</dbReference>
<dbReference type="STRING" id="542832.A0A3M6VCT1"/>
<keyword evidence="8" id="KW-1185">Reference proteome</keyword>
<name>A0A3M6VCT1_9STRA</name>
<dbReference type="GO" id="GO:0051321">
    <property type="term" value="P:meiotic cell cycle"/>
    <property type="evidence" value="ECO:0007669"/>
    <property type="project" value="TreeGrafter"/>
</dbReference>
<dbReference type="GO" id="GO:0007020">
    <property type="term" value="P:microtubule nucleation"/>
    <property type="evidence" value="ECO:0007669"/>
    <property type="project" value="InterPro"/>
</dbReference>
<reference evidence="8 9" key="1">
    <citation type="submission" date="2018-06" db="EMBL/GenBank/DDBJ databases">
        <title>Comparative genomics of downy mildews reveals potential adaptations to biotrophy.</title>
        <authorList>
            <person name="Fletcher K."/>
            <person name="Klosterman S.J."/>
            <person name="Derevnina L."/>
            <person name="Martin F."/>
            <person name="Koike S."/>
            <person name="Reyes Chin-Wo S."/>
            <person name="Mou B."/>
            <person name="Michelmore R."/>
        </authorList>
    </citation>
    <scope>NUCLEOTIDE SEQUENCE [LARGE SCALE GENOMIC DNA]</scope>
    <source>
        <strain evidence="7 9">R13</strain>
        <strain evidence="6 8">R14</strain>
    </source>
</reference>
<evidence type="ECO:0000313" key="6">
    <source>
        <dbReference type="EMBL" id="RMX64544.1"/>
    </source>
</evidence>
<dbReference type="AlphaFoldDB" id="A0A3M6VCT1"/>
<dbReference type="GO" id="GO:0031122">
    <property type="term" value="P:cytoplasmic microtubule organization"/>
    <property type="evidence" value="ECO:0007669"/>
    <property type="project" value="TreeGrafter"/>
</dbReference>
<keyword evidence="3" id="KW-0493">Microtubule</keyword>
<comment type="caution">
    <text evidence="6">The sequence shown here is derived from an EMBL/GenBank/DDBJ whole genome shotgun (WGS) entry which is preliminary data.</text>
</comment>
<dbReference type="GO" id="GO:0000930">
    <property type="term" value="C:gamma-tubulin complex"/>
    <property type="evidence" value="ECO:0007669"/>
    <property type="project" value="TreeGrafter"/>
</dbReference>
<evidence type="ECO:0000256" key="1">
    <source>
        <dbReference type="ARBA" id="ARBA00004245"/>
    </source>
</evidence>
<dbReference type="GO" id="GO:0051011">
    <property type="term" value="F:microtubule minus-end binding"/>
    <property type="evidence" value="ECO:0007669"/>
    <property type="project" value="TreeGrafter"/>
</dbReference>
<dbReference type="Proteomes" id="UP000282087">
    <property type="component" value="Unassembled WGS sequence"/>
</dbReference>
<sequence>MRELIHMLCDLGWLYRKVSEYIKQHREELAFGLVGQSFCHVLNTELVAYYRLIAILAAQIDEDAETRRPSERVASSLTLRTLIVWTQDPLDKMRLMARLIDR</sequence>
<evidence type="ECO:0000256" key="3">
    <source>
        <dbReference type="ARBA" id="ARBA00022701"/>
    </source>
</evidence>
<comment type="subcellular location">
    <subcellularLocation>
        <location evidence="1">Cytoplasm</location>
        <location evidence="1">Cytoskeleton</location>
    </subcellularLocation>
</comment>
<proteinExistence type="predicted"/>
<dbReference type="PANTHER" id="PTHR19302">
    <property type="entry name" value="GAMMA TUBULIN COMPLEX PROTEIN"/>
    <property type="match status" value="1"/>
</dbReference>
<evidence type="ECO:0000313" key="8">
    <source>
        <dbReference type="Proteomes" id="UP000282087"/>
    </source>
</evidence>
<evidence type="ECO:0000256" key="2">
    <source>
        <dbReference type="ARBA" id="ARBA00022490"/>
    </source>
</evidence>
<dbReference type="GO" id="GO:0043015">
    <property type="term" value="F:gamma-tubulin binding"/>
    <property type="evidence" value="ECO:0007669"/>
    <property type="project" value="InterPro"/>
</dbReference>
<organism evidence="6 8">
    <name type="scientific">Peronospora effusa</name>
    <dbReference type="NCBI Taxonomy" id="542832"/>
    <lineage>
        <taxon>Eukaryota</taxon>
        <taxon>Sar</taxon>
        <taxon>Stramenopiles</taxon>
        <taxon>Oomycota</taxon>
        <taxon>Peronosporomycetes</taxon>
        <taxon>Peronosporales</taxon>
        <taxon>Peronosporaceae</taxon>
        <taxon>Peronospora</taxon>
    </lineage>
</organism>
<keyword evidence="2" id="KW-0963">Cytoplasm</keyword>
<accession>A0A3M6VCT1</accession>
<feature type="domain" description="Gamma tubulin complex component protein N-terminal" evidence="5">
    <location>
        <begin position="1"/>
        <end position="101"/>
    </location>
</feature>
<dbReference type="EMBL" id="QLLG01000304">
    <property type="protein sequence ID" value="RMX64544.1"/>
    <property type="molecule type" value="Genomic_DNA"/>
</dbReference>
<evidence type="ECO:0000313" key="9">
    <source>
        <dbReference type="Proteomes" id="UP000286097"/>
    </source>
</evidence>
<dbReference type="GO" id="GO:0051225">
    <property type="term" value="P:spindle assembly"/>
    <property type="evidence" value="ECO:0007669"/>
    <property type="project" value="TreeGrafter"/>
</dbReference>
<evidence type="ECO:0000256" key="4">
    <source>
        <dbReference type="ARBA" id="ARBA00023212"/>
    </source>
</evidence>
<dbReference type="InterPro" id="IPR041470">
    <property type="entry name" value="GCP_N"/>
</dbReference>
<evidence type="ECO:0000313" key="7">
    <source>
        <dbReference type="EMBL" id="RQM12577.1"/>
    </source>
</evidence>
<gene>
    <name evidence="7" type="ORF">DD237_005401</name>
    <name evidence="6" type="ORF">DD238_004836</name>
</gene>
<dbReference type="VEuPathDB" id="FungiDB:DD237_005401"/>
<protein>
    <recommendedName>
        <fullName evidence="5">Gamma tubulin complex component protein N-terminal domain-containing protein</fullName>
    </recommendedName>
</protein>
<dbReference type="Proteomes" id="UP000286097">
    <property type="component" value="Unassembled WGS sequence"/>
</dbReference>
<dbReference type="InterPro" id="IPR007259">
    <property type="entry name" value="GCP"/>
</dbReference>
<keyword evidence="4" id="KW-0206">Cytoskeleton</keyword>
<dbReference type="GO" id="GO:0000278">
    <property type="term" value="P:mitotic cell cycle"/>
    <property type="evidence" value="ECO:0007669"/>
    <property type="project" value="TreeGrafter"/>
</dbReference>
<dbReference type="GO" id="GO:0005874">
    <property type="term" value="C:microtubule"/>
    <property type="evidence" value="ECO:0007669"/>
    <property type="project" value="UniProtKB-KW"/>
</dbReference>